<keyword evidence="2" id="KW-1185">Reference proteome</keyword>
<protein>
    <submittedName>
        <fullName evidence="1">Uncharacterized protein</fullName>
    </submittedName>
</protein>
<sequence length="134" mass="15163">MSPSFKHDTIDHLNGNLDDDGYEDDGVRRPEYWVGKDRLIVVCYNDIYCRSSSSTQSIIILPLIFSDLTPPSPLTIATVHRHSQPLLHTSSHHLLQSAAIHFTSPVFAINFRSLHFRFIKHADCFCYAGSYGSL</sequence>
<gene>
    <name evidence="1" type="ORF">QVD17_15082</name>
</gene>
<evidence type="ECO:0000313" key="2">
    <source>
        <dbReference type="Proteomes" id="UP001229421"/>
    </source>
</evidence>
<dbReference type="AlphaFoldDB" id="A0AAD8KSP2"/>
<comment type="caution">
    <text evidence="1">The sequence shown here is derived from an EMBL/GenBank/DDBJ whole genome shotgun (WGS) entry which is preliminary data.</text>
</comment>
<evidence type="ECO:0000313" key="1">
    <source>
        <dbReference type="EMBL" id="KAK1426411.1"/>
    </source>
</evidence>
<organism evidence="1 2">
    <name type="scientific">Tagetes erecta</name>
    <name type="common">African marigold</name>
    <dbReference type="NCBI Taxonomy" id="13708"/>
    <lineage>
        <taxon>Eukaryota</taxon>
        <taxon>Viridiplantae</taxon>
        <taxon>Streptophyta</taxon>
        <taxon>Embryophyta</taxon>
        <taxon>Tracheophyta</taxon>
        <taxon>Spermatophyta</taxon>
        <taxon>Magnoliopsida</taxon>
        <taxon>eudicotyledons</taxon>
        <taxon>Gunneridae</taxon>
        <taxon>Pentapetalae</taxon>
        <taxon>asterids</taxon>
        <taxon>campanulids</taxon>
        <taxon>Asterales</taxon>
        <taxon>Asteraceae</taxon>
        <taxon>Asteroideae</taxon>
        <taxon>Heliantheae alliance</taxon>
        <taxon>Tageteae</taxon>
        <taxon>Tagetes</taxon>
    </lineage>
</organism>
<dbReference type="Proteomes" id="UP001229421">
    <property type="component" value="Unassembled WGS sequence"/>
</dbReference>
<name>A0AAD8KSP2_TARER</name>
<dbReference type="EMBL" id="JAUHHV010000004">
    <property type="protein sequence ID" value="KAK1426411.1"/>
    <property type="molecule type" value="Genomic_DNA"/>
</dbReference>
<proteinExistence type="predicted"/>
<reference evidence="1" key="1">
    <citation type="journal article" date="2023" name="bioRxiv">
        <title>Improved chromosome-level genome assembly for marigold (Tagetes erecta).</title>
        <authorList>
            <person name="Jiang F."/>
            <person name="Yuan L."/>
            <person name="Wang S."/>
            <person name="Wang H."/>
            <person name="Xu D."/>
            <person name="Wang A."/>
            <person name="Fan W."/>
        </authorList>
    </citation>
    <scope>NUCLEOTIDE SEQUENCE</scope>
    <source>
        <strain evidence="1">WSJ</strain>
        <tissue evidence="1">Leaf</tissue>
    </source>
</reference>
<accession>A0AAD8KSP2</accession>